<protein>
    <submittedName>
        <fullName evidence="1">Uncharacterized protein</fullName>
    </submittedName>
</protein>
<organism evidence="1 2">
    <name type="scientific">Lymnaea stagnalis</name>
    <name type="common">Great pond snail</name>
    <name type="synonym">Helix stagnalis</name>
    <dbReference type="NCBI Taxonomy" id="6523"/>
    <lineage>
        <taxon>Eukaryota</taxon>
        <taxon>Metazoa</taxon>
        <taxon>Spiralia</taxon>
        <taxon>Lophotrochozoa</taxon>
        <taxon>Mollusca</taxon>
        <taxon>Gastropoda</taxon>
        <taxon>Heterobranchia</taxon>
        <taxon>Euthyneura</taxon>
        <taxon>Panpulmonata</taxon>
        <taxon>Hygrophila</taxon>
        <taxon>Lymnaeoidea</taxon>
        <taxon>Lymnaeidae</taxon>
        <taxon>Lymnaea</taxon>
    </lineage>
</organism>
<feature type="non-terminal residue" evidence="1">
    <location>
        <position position="145"/>
    </location>
</feature>
<evidence type="ECO:0000313" key="1">
    <source>
        <dbReference type="EMBL" id="CAL1544922.1"/>
    </source>
</evidence>
<keyword evidence="2" id="KW-1185">Reference proteome</keyword>
<proteinExistence type="predicted"/>
<accession>A0AAV2IE96</accession>
<name>A0AAV2IE96_LYMST</name>
<gene>
    <name evidence="1" type="ORF">GSLYS_00018405001</name>
</gene>
<dbReference type="AlphaFoldDB" id="A0AAV2IE96"/>
<feature type="non-terminal residue" evidence="1">
    <location>
        <position position="1"/>
    </location>
</feature>
<dbReference type="Proteomes" id="UP001497497">
    <property type="component" value="Unassembled WGS sequence"/>
</dbReference>
<comment type="caution">
    <text evidence="1">The sequence shown here is derived from an EMBL/GenBank/DDBJ whole genome shotgun (WGS) entry which is preliminary data.</text>
</comment>
<sequence length="145" mass="15678">QPSLSQRVDSAQSIARREAAKKDAGIVSSVTLPNIYANRVDRDFRPVGPYRDPNYISTSISDTDGSPASDVTPAMPLLDDVKIKSRAIIRNIGSGSRPVSAEFSAGDLEDLLNGMYRVESDNSVDADEPIMKHMTEGGVTILKQI</sequence>
<dbReference type="EMBL" id="CAXITT010000659">
    <property type="protein sequence ID" value="CAL1544922.1"/>
    <property type="molecule type" value="Genomic_DNA"/>
</dbReference>
<reference evidence="1 2" key="1">
    <citation type="submission" date="2024-04" db="EMBL/GenBank/DDBJ databases">
        <authorList>
            <consortium name="Genoscope - CEA"/>
            <person name="William W."/>
        </authorList>
    </citation>
    <scope>NUCLEOTIDE SEQUENCE [LARGE SCALE GENOMIC DNA]</scope>
</reference>
<evidence type="ECO:0000313" key="2">
    <source>
        <dbReference type="Proteomes" id="UP001497497"/>
    </source>
</evidence>